<dbReference type="InterPro" id="IPR036291">
    <property type="entry name" value="NAD(P)-bd_dom_sf"/>
</dbReference>
<proteinExistence type="inferred from homology"/>
<dbReference type="SUPFAM" id="SSF51735">
    <property type="entry name" value="NAD(P)-binding Rossmann-fold domains"/>
    <property type="match status" value="1"/>
</dbReference>
<evidence type="ECO:0000313" key="3">
    <source>
        <dbReference type="EMBL" id="GFR45730.1"/>
    </source>
</evidence>
<dbReference type="Proteomes" id="UP001054857">
    <property type="component" value="Unassembled WGS sequence"/>
</dbReference>
<dbReference type="Gene3D" id="3.40.50.720">
    <property type="entry name" value="NAD(P)-binding Rossmann-like Domain"/>
    <property type="match status" value="1"/>
</dbReference>
<comment type="caution">
    <text evidence="3">The sequence shown here is derived from an EMBL/GenBank/DDBJ whole genome shotgun (WGS) entry which is preliminary data.</text>
</comment>
<dbReference type="AlphaFoldDB" id="A0AAD3DPP1"/>
<organism evidence="3 4">
    <name type="scientific">Astrephomene gubernaculifera</name>
    <dbReference type="NCBI Taxonomy" id="47775"/>
    <lineage>
        <taxon>Eukaryota</taxon>
        <taxon>Viridiplantae</taxon>
        <taxon>Chlorophyta</taxon>
        <taxon>core chlorophytes</taxon>
        <taxon>Chlorophyceae</taxon>
        <taxon>CS clade</taxon>
        <taxon>Chlamydomonadales</taxon>
        <taxon>Astrephomenaceae</taxon>
        <taxon>Astrephomene</taxon>
    </lineage>
</organism>
<dbReference type="EMBL" id="BMAR01000010">
    <property type="protein sequence ID" value="GFR45730.1"/>
    <property type="molecule type" value="Genomic_DNA"/>
</dbReference>
<keyword evidence="2" id="KW-0560">Oxidoreductase</keyword>
<reference evidence="3 4" key="1">
    <citation type="journal article" date="2021" name="Sci. Rep.">
        <title>Genome sequencing of the multicellular alga Astrephomene provides insights into convergent evolution of germ-soma differentiation.</title>
        <authorList>
            <person name="Yamashita S."/>
            <person name="Yamamoto K."/>
            <person name="Matsuzaki R."/>
            <person name="Suzuki S."/>
            <person name="Yamaguchi H."/>
            <person name="Hirooka S."/>
            <person name="Minakuchi Y."/>
            <person name="Miyagishima S."/>
            <person name="Kawachi M."/>
            <person name="Toyoda A."/>
            <person name="Nozaki H."/>
        </authorList>
    </citation>
    <scope>NUCLEOTIDE SEQUENCE [LARGE SCALE GENOMIC DNA]</scope>
    <source>
        <strain evidence="3 4">NIES-4017</strain>
    </source>
</reference>
<feature type="non-terminal residue" evidence="3">
    <location>
        <position position="1"/>
    </location>
</feature>
<dbReference type="PANTHER" id="PTHR24320">
    <property type="entry name" value="RETINOL DEHYDROGENASE"/>
    <property type="match status" value="1"/>
</dbReference>
<protein>
    <recommendedName>
        <fullName evidence="5">Retinol dehydrogenase 12</fullName>
    </recommendedName>
</protein>
<dbReference type="PANTHER" id="PTHR24320:SF148">
    <property type="entry name" value="NAD(P)-BINDING ROSSMANN-FOLD SUPERFAMILY PROTEIN"/>
    <property type="match status" value="1"/>
</dbReference>
<comment type="similarity">
    <text evidence="1">Belongs to the short-chain dehydrogenases/reductases (SDR) family.</text>
</comment>
<evidence type="ECO:0000256" key="1">
    <source>
        <dbReference type="ARBA" id="ARBA00006484"/>
    </source>
</evidence>
<accession>A0AAD3DPP1</accession>
<gene>
    <name evidence="3" type="ORF">Agub_g7146</name>
</gene>
<name>A0AAD3DPP1_9CHLO</name>
<dbReference type="GO" id="GO:0016491">
    <property type="term" value="F:oxidoreductase activity"/>
    <property type="evidence" value="ECO:0007669"/>
    <property type="project" value="UniProtKB-KW"/>
</dbReference>
<sequence>RQFAAAWEAERRPLHLLINNAGVFTIGAPRAETADGFELHMGSNHLGHFLLTLSLLPALRRGAEQLAAAAAAGAASAPASCRCRVVTVSSSFHSLARGGISLTDPHLRRPGAYNADLAYAQSKLANILFTRELRRRLAASDPHLAPGVLALHPGLVCTGVARDLPALMRAAYYAIMGRILLNCMQGARASIYCATSASAPAAAAPTCGFINSTCRPLLPAPVAQDDAAALWLWRWSAEQVGLDPALDLPEP</sequence>
<evidence type="ECO:0000256" key="2">
    <source>
        <dbReference type="ARBA" id="ARBA00023002"/>
    </source>
</evidence>
<evidence type="ECO:0008006" key="5">
    <source>
        <dbReference type="Google" id="ProtNLM"/>
    </source>
</evidence>
<evidence type="ECO:0000313" key="4">
    <source>
        <dbReference type="Proteomes" id="UP001054857"/>
    </source>
</evidence>
<keyword evidence="4" id="KW-1185">Reference proteome</keyword>